<dbReference type="Proteomes" id="UP001064048">
    <property type="component" value="Chromosome 10"/>
</dbReference>
<proteinExistence type="predicted"/>
<evidence type="ECO:0000313" key="1">
    <source>
        <dbReference type="EMBL" id="KAI8422634.1"/>
    </source>
</evidence>
<comment type="caution">
    <text evidence="1">The sequence shown here is derived from an EMBL/GenBank/DDBJ whole genome shotgun (WGS) entry which is preliminary data.</text>
</comment>
<reference evidence="1 2" key="1">
    <citation type="journal article" date="2022" name="Genome Biol. Evol.">
        <title>The Spruce Budworm Genome: Reconstructing the Evolutionary History of Antifreeze Proteins.</title>
        <authorList>
            <person name="Beliveau C."/>
            <person name="Gagne P."/>
            <person name="Picq S."/>
            <person name="Vernygora O."/>
            <person name="Keeling C.I."/>
            <person name="Pinkney K."/>
            <person name="Doucet D."/>
            <person name="Wen F."/>
            <person name="Johnston J.S."/>
            <person name="Maaroufi H."/>
            <person name="Boyle B."/>
            <person name="Laroche J."/>
            <person name="Dewar K."/>
            <person name="Juretic N."/>
            <person name="Blackburn G."/>
            <person name="Nisole A."/>
            <person name="Brunet B."/>
            <person name="Brandao M."/>
            <person name="Lumley L."/>
            <person name="Duan J."/>
            <person name="Quan G."/>
            <person name="Lucarotti C.J."/>
            <person name="Roe A.D."/>
            <person name="Sperling F.A.H."/>
            <person name="Levesque R.C."/>
            <person name="Cusson M."/>
        </authorList>
    </citation>
    <scope>NUCLEOTIDE SEQUENCE [LARGE SCALE GENOMIC DNA]</scope>
    <source>
        <strain evidence="1">Glfc:IPQL:Cfum</strain>
    </source>
</reference>
<name>A0ACC0JEY2_CHOFU</name>
<evidence type="ECO:0000313" key="2">
    <source>
        <dbReference type="Proteomes" id="UP001064048"/>
    </source>
</evidence>
<keyword evidence="2" id="KW-1185">Reference proteome</keyword>
<sequence length="233" mass="25502">MYMLPILESPLIPLQVMVLAYLEAKPDTNVVVLDWSNMALGSYLFNAAGKNVKKVGAAAAKQLNRLLETGIKLEDLHVIGHSLGSHVAGYIARELKNKYNKTVKRLTLLDPAVIGLLPDVVLEHVGADDAEFVEVIHTDAGSYGTTARTGTADFFPNGGKGPQPGCPPSPRFALYPITIRKMSSHSRSWWFYAESLRNPKAFPASPAKSYREFKQNPTPDVGMVYMGIACDTR</sequence>
<dbReference type="EMBL" id="CM046110">
    <property type="protein sequence ID" value="KAI8422634.1"/>
    <property type="molecule type" value="Genomic_DNA"/>
</dbReference>
<protein>
    <submittedName>
        <fullName evidence="1">Uncharacterized protein</fullName>
    </submittedName>
</protein>
<organism evidence="1 2">
    <name type="scientific">Choristoneura fumiferana</name>
    <name type="common">Spruce budworm moth</name>
    <name type="synonym">Archips fumiferana</name>
    <dbReference type="NCBI Taxonomy" id="7141"/>
    <lineage>
        <taxon>Eukaryota</taxon>
        <taxon>Metazoa</taxon>
        <taxon>Ecdysozoa</taxon>
        <taxon>Arthropoda</taxon>
        <taxon>Hexapoda</taxon>
        <taxon>Insecta</taxon>
        <taxon>Pterygota</taxon>
        <taxon>Neoptera</taxon>
        <taxon>Endopterygota</taxon>
        <taxon>Lepidoptera</taxon>
        <taxon>Glossata</taxon>
        <taxon>Ditrysia</taxon>
        <taxon>Tortricoidea</taxon>
        <taxon>Tortricidae</taxon>
        <taxon>Tortricinae</taxon>
        <taxon>Choristoneura</taxon>
    </lineage>
</organism>
<gene>
    <name evidence="1" type="ORF">MSG28_006414</name>
</gene>
<accession>A0ACC0JEY2</accession>